<feature type="binding site" evidence="9">
    <location>
        <position position="140"/>
    </location>
    <ligand>
        <name>ATP</name>
        <dbReference type="ChEBI" id="CHEBI:30616"/>
    </ligand>
</feature>
<dbReference type="InterPro" id="IPR008271">
    <property type="entry name" value="Ser/Thr_kinase_AS"/>
</dbReference>
<evidence type="ECO:0000313" key="13">
    <source>
        <dbReference type="EMBL" id="CAG5099224.1"/>
    </source>
</evidence>
<evidence type="ECO:0000259" key="12">
    <source>
        <dbReference type="PROSITE" id="PS50011"/>
    </source>
</evidence>
<dbReference type="Gene3D" id="3.30.200.20">
    <property type="entry name" value="Phosphorylase Kinase, domain 1"/>
    <property type="match status" value="2"/>
</dbReference>
<accession>A0ABN7SM66</accession>
<keyword evidence="5" id="KW-0808">Transferase</keyword>
<evidence type="ECO:0000256" key="10">
    <source>
        <dbReference type="RuleBase" id="RU000304"/>
    </source>
</evidence>
<dbReference type="InterPro" id="IPR017441">
    <property type="entry name" value="Protein_kinase_ATP_BS"/>
</dbReference>
<evidence type="ECO:0000256" key="3">
    <source>
        <dbReference type="ARBA" id="ARBA00022527"/>
    </source>
</evidence>
<dbReference type="Proteomes" id="UP001158576">
    <property type="component" value="Chromosome XSR"/>
</dbReference>
<dbReference type="EMBL" id="OU015569">
    <property type="protein sequence ID" value="CAG5099224.1"/>
    <property type="molecule type" value="Genomic_DNA"/>
</dbReference>
<dbReference type="PROSITE" id="PS50011">
    <property type="entry name" value="PROTEIN_KINASE_DOM"/>
    <property type="match status" value="1"/>
</dbReference>
<evidence type="ECO:0000256" key="8">
    <source>
        <dbReference type="ARBA" id="ARBA00022840"/>
    </source>
</evidence>
<dbReference type="SUPFAM" id="SSF56112">
    <property type="entry name" value="Protein kinase-like (PK-like)"/>
    <property type="match status" value="1"/>
</dbReference>
<dbReference type="InterPro" id="IPR000008">
    <property type="entry name" value="C2_dom"/>
</dbReference>
<dbReference type="PROSITE" id="PS50004">
    <property type="entry name" value="C2"/>
    <property type="match status" value="1"/>
</dbReference>
<dbReference type="PROSITE" id="PS00108">
    <property type="entry name" value="PROTEIN_KINASE_ST"/>
    <property type="match status" value="1"/>
</dbReference>
<dbReference type="Pfam" id="PF00069">
    <property type="entry name" value="Pkinase"/>
    <property type="match status" value="1"/>
</dbReference>
<organism evidence="13 14">
    <name type="scientific">Oikopleura dioica</name>
    <name type="common">Tunicate</name>
    <dbReference type="NCBI Taxonomy" id="34765"/>
    <lineage>
        <taxon>Eukaryota</taxon>
        <taxon>Metazoa</taxon>
        <taxon>Chordata</taxon>
        <taxon>Tunicata</taxon>
        <taxon>Appendicularia</taxon>
        <taxon>Copelata</taxon>
        <taxon>Oikopleuridae</taxon>
        <taxon>Oikopleura</taxon>
    </lineage>
</organism>
<keyword evidence="7" id="KW-0418">Kinase</keyword>
<dbReference type="InterPro" id="IPR000719">
    <property type="entry name" value="Prot_kinase_dom"/>
</dbReference>
<comment type="similarity">
    <text evidence="1">Belongs to the protein kinase superfamily. AGC Ser/Thr protein kinase family. PKC subfamily.</text>
</comment>
<feature type="domain" description="Protein kinase" evidence="12">
    <location>
        <begin position="41"/>
        <end position="356"/>
    </location>
</feature>
<reference evidence="13 14" key="1">
    <citation type="submission" date="2021-04" db="EMBL/GenBank/DDBJ databases">
        <authorList>
            <person name="Bliznina A."/>
        </authorList>
    </citation>
    <scope>NUCLEOTIDE SEQUENCE [LARGE SCALE GENOMIC DNA]</scope>
</reference>
<dbReference type="Pfam" id="PF00168">
    <property type="entry name" value="C2"/>
    <property type="match status" value="1"/>
</dbReference>
<dbReference type="PROSITE" id="PS00107">
    <property type="entry name" value="PROTEIN_KINASE_ATP"/>
    <property type="match status" value="1"/>
</dbReference>
<dbReference type="Gene3D" id="1.10.510.10">
    <property type="entry name" value="Transferase(Phosphotransferase) domain 1"/>
    <property type="match status" value="1"/>
</dbReference>
<dbReference type="SMART" id="SM00220">
    <property type="entry name" value="S_TKc"/>
    <property type="match status" value="1"/>
</dbReference>
<sequence>MKTEIKSKNLNPIWNESFVFEVGQLDVSSRIIVSVYDHDSFGSNDFIGATSFSISEVQKSTVDGLYRLQNPRDGRLFNHLLEHNTNKYGELIGLMNIKKSDDDKSKVALSDFDLVSTIGTGSFGLVLQAKLKSGRNVALKKRATFHTPEYVMLALEFLPGGDLYFHIMNSEFNVFYLNDVLFYTAQISEALDFIHTNKIIYRDLKLDNVVLDSKGYVKLVDFGLAKSVEETNGNCSLVIKCIYNKYKCSIIFDPEISGTLEYMAPEILAGFEYSYSVDFWALGVLIFEMIYSIRPYQSHDEEKLKQMVLEDPIRFPRQIVENTIPSSVQSLLKLLLTKSQDDRLKSYREMKEHAAFENFDWEGLRNRSIIPSVIPNVESNLNFDPELAHYSPQLSQVQNVNINLDLFFDNFEEIFCEDLLINSAK</sequence>
<evidence type="ECO:0000256" key="7">
    <source>
        <dbReference type="ARBA" id="ARBA00022777"/>
    </source>
</evidence>
<dbReference type="SUPFAM" id="SSF49562">
    <property type="entry name" value="C2 domain (Calcium/lipid-binding domain, CaLB)"/>
    <property type="match status" value="1"/>
</dbReference>
<dbReference type="InterPro" id="IPR035892">
    <property type="entry name" value="C2_domain_sf"/>
</dbReference>
<evidence type="ECO:0000259" key="11">
    <source>
        <dbReference type="PROSITE" id="PS50004"/>
    </source>
</evidence>
<keyword evidence="14" id="KW-1185">Reference proteome</keyword>
<evidence type="ECO:0000256" key="9">
    <source>
        <dbReference type="PROSITE-ProRule" id="PRU10141"/>
    </source>
</evidence>
<proteinExistence type="inferred from homology"/>
<evidence type="ECO:0000256" key="2">
    <source>
        <dbReference type="ARBA" id="ARBA00012429"/>
    </source>
</evidence>
<keyword evidence="6 9" id="KW-0547">Nucleotide-binding</keyword>
<keyword evidence="4" id="KW-0597">Phosphoprotein</keyword>
<name>A0ABN7SM66_OIKDI</name>
<gene>
    <name evidence="13" type="ORF">OKIOD_LOCUS7916</name>
</gene>
<keyword evidence="8 9" id="KW-0067">ATP-binding</keyword>
<protein>
    <recommendedName>
        <fullName evidence="2">protein kinase C</fullName>
        <ecNumber evidence="2">2.7.11.13</ecNumber>
    </recommendedName>
</protein>
<evidence type="ECO:0000256" key="5">
    <source>
        <dbReference type="ARBA" id="ARBA00022679"/>
    </source>
</evidence>
<dbReference type="PANTHER" id="PTHR24351">
    <property type="entry name" value="RIBOSOMAL PROTEIN S6 KINASE"/>
    <property type="match status" value="1"/>
</dbReference>
<evidence type="ECO:0000256" key="6">
    <source>
        <dbReference type="ARBA" id="ARBA00022741"/>
    </source>
</evidence>
<keyword evidence="3 10" id="KW-0723">Serine/threonine-protein kinase</keyword>
<dbReference type="EC" id="2.7.11.13" evidence="2"/>
<dbReference type="Gene3D" id="2.60.40.150">
    <property type="entry name" value="C2 domain"/>
    <property type="match status" value="1"/>
</dbReference>
<evidence type="ECO:0000313" key="14">
    <source>
        <dbReference type="Proteomes" id="UP001158576"/>
    </source>
</evidence>
<feature type="domain" description="C2" evidence="11">
    <location>
        <begin position="1"/>
        <end position="67"/>
    </location>
</feature>
<evidence type="ECO:0000256" key="1">
    <source>
        <dbReference type="ARBA" id="ARBA00005490"/>
    </source>
</evidence>
<dbReference type="InterPro" id="IPR011009">
    <property type="entry name" value="Kinase-like_dom_sf"/>
</dbReference>
<evidence type="ECO:0000256" key="4">
    <source>
        <dbReference type="ARBA" id="ARBA00022553"/>
    </source>
</evidence>
<dbReference type="SMART" id="SM00239">
    <property type="entry name" value="C2"/>
    <property type="match status" value="1"/>
</dbReference>